<feature type="compositionally biased region" description="Polar residues" evidence="3">
    <location>
        <begin position="740"/>
        <end position="762"/>
    </location>
</feature>
<dbReference type="EMBL" id="GL732708">
    <property type="protein sequence ID" value="EFX66322.1"/>
    <property type="molecule type" value="Genomic_DNA"/>
</dbReference>
<accession>E9HPL7</accession>
<dbReference type="InterPro" id="IPR050468">
    <property type="entry name" value="Cuticle_Struct_Prot"/>
</dbReference>
<evidence type="ECO:0000313" key="5">
    <source>
        <dbReference type="EMBL" id="EFX66322.1"/>
    </source>
</evidence>
<dbReference type="PROSITE" id="PS51155">
    <property type="entry name" value="CHIT_BIND_RR_2"/>
    <property type="match status" value="1"/>
</dbReference>
<dbReference type="PANTHER" id="PTHR10380:SF173">
    <property type="entry name" value="CUTICULAR PROTEIN 47EF, ISOFORM C-RELATED"/>
    <property type="match status" value="1"/>
</dbReference>
<evidence type="ECO:0000256" key="4">
    <source>
        <dbReference type="SAM" id="SignalP"/>
    </source>
</evidence>
<evidence type="ECO:0000256" key="3">
    <source>
        <dbReference type="SAM" id="MobiDB-lite"/>
    </source>
</evidence>
<dbReference type="GO" id="GO:0062129">
    <property type="term" value="C:chitin-based extracellular matrix"/>
    <property type="evidence" value="ECO:0000318"/>
    <property type="project" value="GO_Central"/>
</dbReference>
<evidence type="ECO:0000313" key="6">
    <source>
        <dbReference type="Proteomes" id="UP000000305"/>
    </source>
</evidence>
<feature type="region of interest" description="Disordered" evidence="3">
    <location>
        <begin position="740"/>
        <end position="765"/>
    </location>
</feature>
<feature type="compositionally biased region" description="Polar residues" evidence="3">
    <location>
        <begin position="678"/>
        <end position="688"/>
    </location>
</feature>
<dbReference type="HOGENOM" id="CLU_327967_0_0_1"/>
<feature type="compositionally biased region" description="Low complexity" evidence="3">
    <location>
        <begin position="110"/>
        <end position="119"/>
    </location>
</feature>
<keyword evidence="1 2" id="KW-0193">Cuticle</keyword>
<dbReference type="PRINTS" id="PR00947">
    <property type="entry name" value="CUTICLE"/>
</dbReference>
<sequence>MTPMLVIASCLALTATNGYSFQRPIRPSIVPIQTASHPKPGGYAAQQQPSTSGSVGVHYGAAGTRNHPAFKQPVGPAGVRPYLATPSHIAAPSSVSKVQKPVPVRPYPYQHGQQQLQQGPKGVASFQSNRPYPSQVNTVVKTALPKQPDSGKSATSQAYSVASSQAHPVATAQAYPVGPAVGSNHVQQVKGAPTGPVRAEASYQVTTKNPLPQRWIPSYGGPQNPSSQQSSSLQATGGYLQQPSKKPTGHVSNTKKNNKEKENESFNPSREPPLQTAFSTTRKPISQATNVKPNRKNPGEVPSIIPQTISHSNALPAANNYQIHKNPTVLEGPSKAGALAPASQTRNYQIPKASVPNTSSQSESSTPSSAALNAHQKPETSLAPGEGGKYPAHSDDAAADATNTYQIPKPYSTPSAVSAPQTQPPQSTTTEHYQFSHQEKVSTESIVPQQYESEKVKESFSDESKEAHYKIPPTETKSTADVAGDGDYQAPQQSAYTVEEPAKLHSAEQTPQNEATNGETLESVSGYQDAQNAVTTTTTNQPSYQTLQPVEVPSTNPLTVPTTTPFSLPSFDGSAIPKYVLGTYSPLVLPEDPLQLAHSAYGVEQLGVEEHQDAPAQPAAIPPQSTGSYGAPAVSLDTIKNLPLSQQWGYYSAEPFQPASVEISQSDIPSGAPGGGYQSPQTSATAEINNPAPAYGFQQSATAQQNNGYPFNQQSSAGFENSYATFKQTANAAIENAFSNQRTSSSDENVGGRSHQSFNDNVNKPPVATLVSENVLNEDGSFSYNYETEDGIKVEVSGNQKQIGADPENSGTVSKGSYSYTAPDGAKISVNWVADENGFQPTGKHLPTPPTVPDHSVGGKTAGNSVPAEWGQSAHAY</sequence>
<feature type="compositionally biased region" description="Low complexity" evidence="3">
    <location>
        <begin position="414"/>
        <end position="430"/>
    </location>
</feature>
<feature type="region of interest" description="Disordered" evidence="3">
    <location>
        <begin position="839"/>
        <end position="877"/>
    </location>
</feature>
<feature type="region of interest" description="Disordered" evidence="3">
    <location>
        <begin position="327"/>
        <end position="493"/>
    </location>
</feature>
<dbReference type="OrthoDB" id="6356047at2759"/>
<reference evidence="5 6" key="1">
    <citation type="journal article" date="2011" name="Science">
        <title>The ecoresponsive genome of Daphnia pulex.</title>
        <authorList>
            <person name="Colbourne J.K."/>
            <person name="Pfrender M.E."/>
            <person name="Gilbert D."/>
            <person name="Thomas W.K."/>
            <person name="Tucker A."/>
            <person name="Oakley T.H."/>
            <person name="Tokishita S."/>
            <person name="Aerts A."/>
            <person name="Arnold G.J."/>
            <person name="Basu M.K."/>
            <person name="Bauer D.J."/>
            <person name="Caceres C.E."/>
            <person name="Carmel L."/>
            <person name="Casola C."/>
            <person name="Choi J.H."/>
            <person name="Detter J.C."/>
            <person name="Dong Q."/>
            <person name="Dusheyko S."/>
            <person name="Eads B.D."/>
            <person name="Frohlich T."/>
            <person name="Geiler-Samerotte K.A."/>
            <person name="Gerlach D."/>
            <person name="Hatcher P."/>
            <person name="Jogdeo S."/>
            <person name="Krijgsveld J."/>
            <person name="Kriventseva E.V."/>
            <person name="Kultz D."/>
            <person name="Laforsch C."/>
            <person name="Lindquist E."/>
            <person name="Lopez J."/>
            <person name="Manak J.R."/>
            <person name="Muller J."/>
            <person name="Pangilinan J."/>
            <person name="Patwardhan R.P."/>
            <person name="Pitluck S."/>
            <person name="Pritham E.J."/>
            <person name="Rechtsteiner A."/>
            <person name="Rho M."/>
            <person name="Rogozin I.B."/>
            <person name="Sakarya O."/>
            <person name="Salamov A."/>
            <person name="Schaack S."/>
            <person name="Shapiro H."/>
            <person name="Shiga Y."/>
            <person name="Skalitzky C."/>
            <person name="Smith Z."/>
            <person name="Souvorov A."/>
            <person name="Sung W."/>
            <person name="Tang Z."/>
            <person name="Tsuchiya D."/>
            <person name="Tu H."/>
            <person name="Vos H."/>
            <person name="Wang M."/>
            <person name="Wolf Y.I."/>
            <person name="Yamagata H."/>
            <person name="Yamada T."/>
            <person name="Ye Y."/>
            <person name="Shaw J.R."/>
            <person name="Andrews J."/>
            <person name="Crease T.J."/>
            <person name="Tang H."/>
            <person name="Lucas S.M."/>
            <person name="Robertson H.M."/>
            <person name="Bork P."/>
            <person name="Koonin E.V."/>
            <person name="Zdobnov E.M."/>
            <person name="Grigoriev I.V."/>
            <person name="Lynch M."/>
            <person name="Boore J.L."/>
        </authorList>
    </citation>
    <scope>NUCLEOTIDE SEQUENCE [LARGE SCALE GENOMIC DNA]</scope>
</reference>
<dbReference type="AlphaFoldDB" id="E9HPL7"/>
<feature type="compositionally biased region" description="Polar residues" evidence="3">
    <location>
        <begin position="276"/>
        <end position="292"/>
    </location>
</feature>
<name>E9HPL7_DAPPU</name>
<feature type="compositionally biased region" description="Polar residues" evidence="3">
    <location>
        <begin position="45"/>
        <end position="54"/>
    </location>
</feature>
<dbReference type="STRING" id="6669.E9HPL7"/>
<feature type="compositionally biased region" description="Polar residues" evidence="3">
    <location>
        <begin position="507"/>
        <end position="519"/>
    </location>
</feature>
<feature type="compositionally biased region" description="Low complexity" evidence="3">
    <location>
        <begin position="217"/>
        <end position="238"/>
    </location>
</feature>
<feature type="region of interest" description="Disordered" evidence="3">
    <location>
        <begin position="108"/>
        <end position="131"/>
    </location>
</feature>
<evidence type="ECO:0000256" key="1">
    <source>
        <dbReference type="ARBA" id="ARBA00022460"/>
    </source>
</evidence>
<dbReference type="InParanoid" id="E9HPL7"/>
<feature type="chain" id="PRO_5003238487" evidence="4">
    <location>
        <begin position="19"/>
        <end position="877"/>
    </location>
</feature>
<dbReference type="Pfam" id="PF00379">
    <property type="entry name" value="Chitin_bind_4"/>
    <property type="match status" value="1"/>
</dbReference>
<evidence type="ECO:0000256" key="2">
    <source>
        <dbReference type="PROSITE-ProRule" id="PRU00497"/>
    </source>
</evidence>
<feature type="region of interest" description="Disordered" evidence="3">
    <location>
        <begin position="500"/>
        <end position="519"/>
    </location>
</feature>
<feature type="region of interest" description="Disordered" evidence="3">
    <location>
        <begin position="664"/>
        <end position="692"/>
    </location>
</feature>
<feature type="compositionally biased region" description="Basic and acidic residues" evidence="3">
    <location>
        <begin position="452"/>
        <end position="469"/>
    </location>
</feature>
<keyword evidence="6" id="KW-1185">Reference proteome</keyword>
<feature type="compositionally biased region" description="Polar residues" evidence="3">
    <location>
        <begin position="239"/>
        <end position="254"/>
    </location>
</feature>
<gene>
    <name evidence="5" type="ORF">DAPPUDRAFT_263368</name>
</gene>
<protein>
    <submittedName>
        <fullName evidence="5">Uncharacterized protein</fullName>
    </submittedName>
</protein>
<proteinExistence type="predicted"/>
<feature type="compositionally biased region" description="Low complexity" evidence="3">
    <location>
        <begin position="354"/>
        <end position="369"/>
    </location>
</feature>
<keyword evidence="4" id="KW-0732">Signal</keyword>
<feature type="signal peptide" evidence="4">
    <location>
        <begin position="1"/>
        <end position="18"/>
    </location>
</feature>
<dbReference type="KEGG" id="dpx:DAPPUDRAFT_263368"/>
<feature type="region of interest" description="Disordered" evidence="3">
    <location>
        <begin position="36"/>
        <end position="55"/>
    </location>
</feature>
<organism evidence="5 6">
    <name type="scientific">Daphnia pulex</name>
    <name type="common">Water flea</name>
    <dbReference type="NCBI Taxonomy" id="6669"/>
    <lineage>
        <taxon>Eukaryota</taxon>
        <taxon>Metazoa</taxon>
        <taxon>Ecdysozoa</taxon>
        <taxon>Arthropoda</taxon>
        <taxon>Crustacea</taxon>
        <taxon>Branchiopoda</taxon>
        <taxon>Diplostraca</taxon>
        <taxon>Cladocera</taxon>
        <taxon>Anomopoda</taxon>
        <taxon>Daphniidae</taxon>
        <taxon>Daphnia</taxon>
    </lineage>
</organism>
<feature type="region of interest" description="Disordered" evidence="3">
    <location>
        <begin position="185"/>
        <end position="306"/>
    </location>
</feature>
<dbReference type="PANTHER" id="PTHR10380">
    <property type="entry name" value="CUTICLE PROTEIN"/>
    <property type="match status" value="1"/>
</dbReference>
<dbReference type="Proteomes" id="UP000000305">
    <property type="component" value="Unassembled WGS sequence"/>
</dbReference>
<dbReference type="InterPro" id="IPR000618">
    <property type="entry name" value="Insect_cuticle"/>
</dbReference>
<dbReference type="GO" id="GO:0008010">
    <property type="term" value="F:structural constituent of chitin-based larval cuticle"/>
    <property type="evidence" value="ECO:0000318"/>
    <property type="project" value="GO_Central"/>
</dbReference>